<organism evidence="2 3">
    <name type="scientific">Cuscuta campestris</name>
    <dbReference type="NCBI Taxonomy" id="132261"/>
    <lineage>
        <taxon>Eukaryota</taxon>
        <taxon>Viridiplantae</taxon>
        <taxon>Streptophyta</taxon>
        <taxon>Embryophyta</taxon>
        <taxon>Tracheophyta</taxon>
        <taxon>Spermatophyta</taxon>
        <taxon>Magnoliopsida</taxon>
        <taxon>eudicotyledons</taxon>
        <taxon>Gunneridae</taxon>
        <taxon>Pentapetalae</taxon>
        <taxon>asterids</taxon>
        <taxon>lamiids</taxon>
        <taxon>Solanales</taxon>
        <taxon>Convolvulaceae</taxon>
        <taxon>Cuscuteae</taxon>
        <taxon>Cuscuta</taxon>
        <taxon>Cuscuta subgen. Grammica</taxon>
        <taxon>Cuscuta sect. Cleistogrammica</taxon>
    </lineage>
</organism>
<feature type="compositionally biased region" description="Basic and acidic residues" evidence="1">
    <location>
        <begin position="703"/>
        <end position="718"/>
    </location>
</feature>
<feature type="compositionally biased region" description="Basic and acidic residues" evidence="1">
    <location>
        <begin position="661"/>
        <end position="686"/>
    </location>
</feature>
<gene>
    <name evidence="2" type="ORF">CCAM_LOCUS32516</name>
</gene>
<feature type="region of interest" description="Disordered" evidence="1">
    <location>
        <begin position="948"/>
        <end position="982"/>
    </location>
</feature>
<evidence type="ECO:0008006" key="4">
    <source>
        <dbReference type="Google" id="ProtNLM"/>
    </source>
</evidence>
<dbReference type="PANTHER" id="PTHR34837:SF1">
    <property type="entry name" value="LOW PROTEIN: ZINC FINGER CCCH DOMAIN PROTEIN"/>
    <property type="match status" value="1"/>
</dbReference>
<evidence type="ECO:0000313" key="2">
    <source>
        <dbReference type="EMBL" id="VFQ90740.1"/>
    </source>
</evidence>
<feature type="compositionally biased region" description="Polar residues" evidence="1">
    <location>
        <begin position="956"/>
        <end position="965"/>
    </location>
</feature>
<name>A0A484MPP7_9ASTE</name>
<feature type="region of interest" description="Disordered" evidence="1">
    <location>
        <begin position="1"/>
        <end position="722"/>
    </location>
</feature>
<evidence type="ECO:0000313" key="3">
    <source>
        <dbReference type="Proteomes" id="UP000595140"/>
    </source>
</evidence>
<feature type="compositionally biased region" description="Basic and acidic residues" evidence="1">
    <location>
        <begin position="269"/>
        <end position="469"/>
    </location>
</feature>
<protein>
    <recommendedName>
        <fullName evidence="4">Zinc finger CCCH domain-containing protein 13-like</fullName>
    </recommendedName>
</protein>
<sequence>MPRSSKSKSHKQSKHSSKEKREYSDSEEDVKMKDRSIKEESSARASKDLGHSVSGDKRKFSSQAREGREGKDLSSYGNGEVTEEYVSSKRRKEKGDGGVSSDRWNGGMDESVDDRHEEKEGKAGSSKNDQEKGLRQKEAKVLGDSRSRSSKRHESGSGGVKKEEISVSGMEREDAKSGKSSESRKKPEVDSVRKESTTLKEKDHGSERERKRETDIEKKQRSQSGDVGEEKQGKHLKEHTVVTDRSVRSEVRHSDLDRDAEKKMRKRHDSSGDRDRYDGDDQNDEKQMSSRAGDRTKDDRHRDSKHHDGGYRDKYREDGDRDERHNKEEKYETDKDRRRREDKYREDGHSSRDNRRKDGKYRDDGDRDNRNREEKYHQHEDRDNRHKGYRVEVERESRHRDDKYREDNDRGGDDKYLEDRDKEKDVKRRVDRYREDGEEERPRDSKYGEDVERDDRHNEKKYQTDFEKASKHREGKYGEDYDKDKRLRDMKYTDELALRDRSGDRSEAKHSKDETHATDNHSRKVDVHENSSPNYDDRASRYRDDQGRRRADDKEDRNDSRFQSSKEQYDIEKRAGTVPRLETATDRGKSSSRNSDLERSSNHSRRRSSPGSGPFTARDHYRQSKQEDPKYRDHTYEERVRRNRDYSGSAGVLDKITSTRSAEKATQKDDNYLLDGSAERRLKSDPRNTSNPVLDKSPSSTSNDRRHLGRPEVKRSLEVEDFALRSGLKDAKDFSGREGRGNRDLPVEAFAGDELVHPDGDTLSVSSPFVRGVPGGSTRLPPLLPFRPGVDNPSVAGSSEDDCRGKPGSRNRRGGVESNAGRFQGNSWRGVPSWPSPVANGFIFQHSPAHVTFPPVMQQFPSPPMFGVRPSMDLNHSGLPYHMPDADRFSSHGRAIGWRTPMDTSCSPFHTWDSNSSVVGDETNMYGRPEWDQYRNMPMTRNWEHASDMWKGGPNRSASVELSSASHKEANSGQGPVDESLTCQSVQQSQCEQKHADLEAESKTFSQSSDVEKNNNTAEGLKILPHETCGSDSKMSRKDDTCFCLAYLSKLDISSDLTELELYEKCTSLLLTDQIMVVADADAPKMLYLEPVVEGKAAVRSRSSNTSLLAASSVSVLEKAFSQYNKEERVDVKVLNIQSKTSLAPPDEGKALSEDVAEGAVAALVGGLEAKKLLHPNPCPHGAVVQVSPQRAAETEIEGMVQNPEQPTIERVISMEVDVVSNIAEEHGVEGDGKPPATVEGGGEPCELMLHDVEGGGEPCELMLTTTTTATTTTGKALGNHSLKTDSPLLCPNVVSSDEAYGVGVPVESESVILSRIHHSPESTH</sequence>
<feature type="compositionally biased region" description="Basic and acidic residues" evidence="1">
    <location>
        <begin position="617"/>
        <end position="645"/>
    </location>
</feature>
<dbReference type="Proteomes" id="UP000595140">
    <property type="component" value="Unassembled WGS sequence"/>
</dbReference>
<feature type="compositionally biased region" description="Basic and acidic residues" evidence="1">
    <location>
        <begin position="583"/>
        <end position="601"/>
    </location>
</feature>
<feature type="compositionally biased region" description="Basic and acidic residues" evidence="1">
    <location>
        <begin position="475"/>
        <end position="560"/>
    </location>
</feature>
<feature type="compositionally biased region" description="Basic and acidic residues" evidence="1">
    <location>
        <begin position="19"/>
        <end position="72"/>
    </location>
</feature>
<evidence type="ECO:0000256" key="1">
    <source>
        <dbReference type="SAM" id="MobiDB-lite"/>
    </source>
</evidence>
<keyword evidence="3" id="KW-1185">Reference proteome</keyword>
<dbReference type="EMBL" id="OOIL02004170">
    <property type="protein sequence ID" value="VFQ90740.1"/>
    <property type="molecule type" value="Genomic_DNA"/>
</dbReference>
<proteinExistence type="predicted"/>
<dbReference type="PANTHER" id="PTHR34837">
    <property type="entry name" value="OS05G0595500 PROTEIN"/>
    <property type="match status" value="1"/>
</dbReference>
<dbReference type="OrthoDB" id="1938945at2759"/>
<feature type="compositionally biased region" description="Basic and acidic residues" evidence="1">
    <location>
        <begin position="228"/>
        <end position="262"/>
    </location>
</feature>
<accession>A0A484MPP7</accession>
<feature type="compositionally biased region" description="Basic residues" evidence="1">
    <location>
        <begin position="1"/>
        <end position="18"/>
    </location>
</feature>
<feature type="compositionally biased region" description="Polar residues" evidence="1">
    <location>
        <begin position="687"/>
        <end position="702"/>
    </location>
</feature>
<reference evidence="2 3" key="1">
    <citation type="submission" date="2018-04" db="EMBL/GenBank/DDBJ databases">
        <authorList>
            <person name="Vogel A."/>
        </authorList>
    </citation>
    <scope>NUCLEOTIDE SEQUENCE [LARGE SCALE GENOMIC DNA]</scope>
</reference>
<feature type="region of interest" description="Disordered" evidence="1">
    <location>
        <begin position="776"/>
        <end position="828"/>
    </location>
</feature>
<feature type="compositionally biased region" description="Basic and acidic residues" evidence="1">
    <location>
        <begin position="113"/>
        <end position="220"/>
    </location>
</feature>